<keyword evidence="1" id="KW-0472">Membrane</keyword>
<sequence>MTARRAGGFAYIAAIVFLVVLAGFALAVLRLSDTEQTTVNQAVLGARASQAARTGLEWAFYKLKPKNANCATLNPAPDFKTDTGFTVTIECSMQTYDEGLTPAGASVKKNIFELKATACNGATCPGSNTDLANPDYIERKRTASICVAAADGTDCY</sequence>
<keyword evidence="1" id="KW-1133">Transmembrane helix</keyword>
<keyword evidence="1" id="KW-0812">Transmembrane</keyword>
<feature type="transmembrane region" description="Helical" evidence="1">
    <location>
        <begin position="9"/>
        <end position="29"/>
    </location>
</feature>
<accession>A0ABT2C7B4</accession>
<organism evidence="2 3">
    <name type="scientific">Telluria mixta</name>
    <dbReference type="NCBI Taxonomy" id="34071"/>
    <lineage>
        <taxon>Bacteria</taxon>
        <taxon>Pseudomonadati</taxon>
        <taxon>Pseudomonadota</taxon>
        <taxon>Betaproteobacteria</taxon>
        <taxon>Burkholderiales</taxon>
        <taxon>Oxalobacteraceae</taxon>
        <taxon>Telluria group</taxon>
        <taxon>Telluria</taxon>
    </lineage>
</organism>
<reference evidence="2" key="1">
    <citation type="submission" date="2022-08" db="EMBL/GenBank/DDBJ databases">
        <title>Reclassification of Massilia species as members of the genera Telluria, Duganella, Pseudoduganella, Mokoshia gen. nov. and Zemynaea gen. nov. using orthogonal and non-orthogonal genome-based approaches.</title>
        <authorList>
            <person name="Bowman J.P."/>
        </authorList>
    </citation>
    <scope>NUCLEOTIDE SEQUENCE</scope>
    <source>
        <strain evidence="2">LMG 11547</strain>
    </source>
</reference>
<evidence type="ECO:0000256" key="1">
    <source>
        <dbReference type="SAM" id="Phobius"/>
    </source>
</evidence>
<proteinExistence type="predicted"/>
<keyword evidence="3" id="KW-1185">Reference proteome</keyword>
<evidence type="ECO:0000313" key="2">
    <source>
        <dbReference type="EMBL" id="MCS0633296.1"/>
    </source>
</evidence>
<evidence type="ECO:0000313" key="3">
    <source>
        <dbReference type="Proteomes" id="UP001165263"/>
    </source>
</evidence>
<protein>
    <submittedName>
        <fullName evidence="2">MSHA biogenesis protein MshP</fullName>
    </submittedName>
</protein>
<dbReference type="Proteomes" id="UP001165263">
    <property type="component" value="Unassembled WGS sequence"/>
</dbReference>
<dbReference type="RefSeq" id="WP_259452278.1">
    <property type="nucleotide sequence ID" value="NZ_CP119520.1"/>
</dbReference>
<gene>
    <name evidence="2" type="ORF">NX786_28560</name>
</gene>
<name>A0ABT2C7B4_9BURK</name>
<dbReference type="EMBL" id="JANUHC010000013">
    <property type="protein sequence ID" value="MCS0633296.1"/>
    <property type="molecule type" value="Genomic_DNA"/>
</dbReference>
<comment type="caution">
    <text evidence="2">The sequence shown here is derived from an EMBL/GenBank/DDBJ whole genome shotgun (WGS) entry which is preliminary data.</text>
</comment>